<sequence length="267" mass="29043">MLLLYNLPTFCMAALVVGATLAAALLGYVIFRRCAPIELDAEQRAMTISMVSVITTINSLLVAFAAISVWDAYNDANRTVAAEAACAGELARDLAAFSSPNADATGRALRGYLERVVENEWPLMQQQARFDPEAEARFDAMFDSANLIQPTGPRQTTLLAEVLARANEMVKYREQRIATLDVAMPVTLWAVMIVVSLLSFLLLYALPATRFHVALTSAWAVTLGLAFFFVLAVDRPFAGDVSVSSAPFRQTIDALIARGTWPAAPIH</sequence>
<dbReference type="Proteomes" id="UP000184693">
    <property type="component" value="Unassembled WGS sequence"/>
</dbReference>
<dbReference type="EMBL" id="FSRM01000002">
    <property type="protein sequence ID" value="SIO51195.1"/>
    <property type="molecule type" value="Genomic_DNA"/>
</dbReference>
<name>A0A1N6K3R1_9BURK</name>
<feature type="transmembrane region" description="Helical" evidence="1">
    <location>
        <begin position="51"/>
        <end position="70"/>
    </location>
</feature>
<evidence type="ECO:0000313" key="3">
    <source>
        <dbReference type="Proteomes" id="UP000184693"/>
    </source>
</evidence>
<feature type="transmembrane region" description="Helical" evidence="1">
    <location>
        <begin position="213"/>
        <end position="233"/>
    </location>
</feature>
<keyword evidence="1" id="KW-0812">Transmembrane</keyword>
<dbReference type="RefSeq" id="WP_074267853.1">
    <property type="nucleotide sequence ID" value="NZ_FSRM01000002.1"/>
</dbReference>
<evidence type="ECO:0008006" key="4">
    <source>
        <dbReference type="Google" id="ProtNLM"/>
    </source>
</evidence>
<evidence type="ECO:0000256" key="1">
    <source>
        <dbReference type="SAM" id="Phobius"/>
    </source>
</evidence>
<reference evidence="2 3" key="1">
    <citation type="submission" date="2016-11" db="EMBL/GenBank/DDBJ databases">
        <authorList>
            <person name="Jaros S."/>
            <person name="Januszkiewicz K."/>
            <person name="Wedrychowicz H."/>
        </authorList>
    </citation>
    <scope>NUCLEOTIDE SEQUENCE [LARGE SCALE GENOMIC DNA]</scope>
    <source>
        <strain evidence="2 3">GAS86</strain>
    </source>
</reference>
<feature type="transmembrane region" description="Helical" evidence="1">
    <location>
        <begin position="12"/>
        <end position="31"/>
    </location>
</feature>
<organism evidence="2 3">
    <name type="scientific">Paraburkholderia phenazinium</name>
    <dbReference type="NCBI Taxonomy" id="60549"/>
    <lineage>
        <taxon>Bacteria</taxon>
        <taxon>Pseudomonadati</taxon>
        <taxon>Pseudomonadota</taxon>
        <taxon>Betaproteobacteria</taxon>
        <taxon>Burkholderiales</taxon>
        <taxon>Burkholderiaceae</taxon>
        <taxon>Paraburkholderia</taxon>
    </lineage>
</organism>
<accession>A0A1N6K3R1</accession>
<proteinExistence type="predicted"/>
<keyword evidence="1" id="KW-0472">Membrane</keyword>
<dbReference type="AlphaFoldDB" id="A0A1N6K3R1"/>
<gene>
    <name evidence="2" type="ORF">SAMN05444168_5944</name>
</gene>
<dbReference type="InterPro" id="IPR025333">
    <property type="entry name" value="DUF4239"/>
</dbReference>
<protein>
    <recommendedName>
        <fullName evidence="4">DUF4239 domain-containing protein</fullName>
    </recommendedName>
</protein>
<dbReference type="OrthoDB" id="8595256at2"/>
<dbReference type="Pfam" id="PF14023">
    <property type="entry name" value="Bestrophin-like"/>
    <property type="match status" value="1"/>
</dbReference>
<keyword evidence="1" id="KW-1133">Transmembrane helix</keyword>
<feature type="transmembrane region" description="Helical" evidence="1">
    <location>
        <begin position="186"/>
        <end position="206"/>
    </location>
</feature>
<evidence type="ECO:0000313" key="2">
    <source>
        <dbReference type="EMBL" id="SIO51195.1"/>
    </source>
</evidence>